<feature type="signal peptide" evidence="2">
    <location>
        <begin position="1"/>
        <end position="30"/>
    </location>
</feature>
<dbReference type="EMBL" id="KZ819323">
    <property type="protein sequence ID" value="PWN22163.1"/>
    <property type="molecule type" value="Genomic_DNA"/>
</dbReference>
<dbReference type="Pfam" id="PF00149">
    <property type="entry name" value="Metallophos"/>
    <property type="match status" value="1"/>
</dbReference>
<evidence type="ECO:0000259" key="3">
    <source>
        <dbReference type="Pfam" id="PF00149"/>
    </source>
</evidence>
<feature type="region of interest" description="Disordered" evidence="1">
    <location>
        <begin position="380"/>
        <end position="414"/>
    </location>
</feature>
<dbReference type="AlphaFoldDB" id="A0A316UCN0"/>
<sequence>MKSLSSLRLLLSAHHLLLPLLLLVASAARSAPLQQATMGLSTLLATTHSPQPLLNPYPSHPRLSFSQSQSRSTFKLLVLTDTHLLDDGGSPGNASTLNALSTTAVEKYLEMEKPDYVVHLGDLISGEAARSKEEVEEAVGMILGPMIRRGVPFSTAKGNHDNDKYSTHGMITRFEQRIAPHLSYTRLAPKGIGGGDVGSDNYWVPIYSSPSPSGSKAKAASGAADRPALILWHFDSRSGKTMLDSSGNQTQIEDWVHPSVAGWLRREAERMAAAWGLPLPPSIVFTHIPSHDFAYAQQHGPASEREQIGGVEDESSANFTSAGLRWPGLNEDKPFDGQGAEGVKYAGQDRAYLDAFLGGGEGRPAGERVHAIVSGHQHGNDWCAPSRLTTSSSGSSASSSDQDEETQEHQRQVQTQRVPICFAKHSGFGGYDKEVKRNHGARIFEFELNSTLQTGAETWVRFLTGEKRYATVLDDAFFATA</sequence>
<dbReference type="GO" id="GO:0005737">
    <property type="term" value="C:cytoplasm"/>
    <property type="evidence" value="ECO:0007669"/>
    <property type="project" value="TreeGrafter"/>
</dbReference>
<dbReference type="Gene3D" id="3.60.21.10">
    <property type="match status" value="1"/>
</dbReference>
<dbReference type="OrthoDB" id="783096at2759"/>
<dbReference type="Proteomes" id="UP000245942">
    <property type="component" value="Unassembled WGS sequence"/>
</dbReference>
<keyword evidence="5" id="KW-1185">Reference proteome</keyword>
<evidence type="ECO:0000313" key="4">
    <source>
        <dbReference type="EMBL" id="PWN22163.1"/>
    </source>
</evidence>
<dbReference type="GeneID" id="37013612"/>
<dbReference type="STRING" id="1684307.A0A316UCN0"/>
<accession>A0A316UCN0</accession>
<dbReference type="PANTHER" id="PTHR32440">
    <property type="entry name" value="PHOSPHATASE DCR2-RELATED-RELATED"/>
    <property type="match status" value="1"/>
</dbReference>
<protein>
    <submittedName>
        <fullName evidence="4">Metallo-dependent phosphatase</fullName>
    </submittedName>
</protein>
<reference evidence="4 5" key="1">
    <citation type="journal article" date="2018" name="Mol. Biol. Evol.">
        <title>Broad Genomic Sampling Reveals a Smut Pathogenic Ancestry of the Fungal Clade Ustilaginomycotina.</title>
        <authorList>
            <person name="Kijpornyongpan T."/>
            <person name="Mondo S.J."/>
            <person name="Barry K."/>
            <person name="Sandor L."/>
            <person name="Lee J."/>
            <person name="Lipzen A."/>
            <person name="Pangilinan J."/>
            <person name="LaButti K."/>
            <person name="Hainaut M."/>
            <person name="Henrissat B."/>
            <person name="Grigoriev I.V."/>
            <person name="Spatafora J.W."/>
            <person name="Aime M.C."/>
        </authorList>
    </citation>
    <scope>NUCLEOTIDE SEQUENCE [LARGE SCALE GENOMIC DNA]</scope>
    <source>
        <strain evidence="4 5">MCA 4718</strain>
    </source>
</reference>
<dbReference type="GO" id="GO:0016788">
    <property type="term" value="F:hydrolase activity, acting on ester bonds"/>
    <property type="evidence" value="ECO:0007669"/>
    <property type="project" value="TreeGrafter"/>
</dbReference>
<name>A0A316UCN0_9BASI</name>
<gene>
    <name evidence="4" type="ORF">BCV69DRAFT_281166</name>
</gene>
<proteinExistence type="predicted"/>
<feature type="domain" description="Calcineurin-like phosphoesterase" evidence="3">
    <location>
        <begin position="74"/>
        <end position="175"/>
    </location>
</feature>
<dbReference type="SUPFAM" id="SSF56300">
    <property type="entry name" value="Metallo-dependent phosphatases"/>
    <property type="match status" value="1"/>
</dbReference>
<evidence type="ECO:0000256" key="2">
    <source>
        <dbReference type="SAM" id="SignalP"/>
    </source>
</evidence>
<feature type="chain" id="PRO_5016429660" evidence="2">
    <location>
        <begin position="31"/>
        <end position="481"/>
    </location>
</feature>
<organism evidence="4 5">
    <name type="scientific">Pseudomicrostroma glucosiphilum</name>
    <dbReference type="NCBI Taxonomy" id="1684307"/>
    <lineage>
        <taxon>Eukaryota</taxon>
        <taxon>Fungi</taxon>
        <taxon>Dikarya</taxon>
        <taxon>Basidiomycota</taxon>
        <taxon>Ustilaginomycotina</taxon>
        <taxon>Exobasidiomycetes</taxon>
        <taxon>Microstromatales</taxon>
        <taxon>Microstromatales incertae sedis</taxon>
        <taxon>Pseudomicrostroma</taxon>
    </lineage>
</organism>
<dbReference type="PANTHER" id="PTHR32440:SF11">
    <property type="entry name" value="METALLOPHOSPHOESTERASE DOMAIN-CONTAINING PROTEIN"/>
    <property type="match status" value="1"/>
</dbReference>
<dbReference type="InterPro" id="IPR004843">
    <property type="entry name" value="Calcineurin-like_PHP"/>
</dbReference>
<evidence type="ECO:0000313" key="5">
    <source>
        <dbReference type="Proteomes" id="UP000245942"/>
    </source>
</evidence>
<evidence type="ECO:0000256" key="1">
    <source>
        <dbReference type="SAM" id="MobiDB-lite"/>
    </source>
</evidence>
<keyword evidence="2" id="KW-0732">Signal</keyword>
<dbReference type="RefSeq" id="XP_025349323.1">
    <property type="nucleotide sequence ID" value="XM_025491878.1"/>
</dbReference>
<feature type="compositionally biased region" description="Low complexity" evidence="1">
    <location>
        <begin position="391"/>
        <end position="400"/>
    </location>
</feature>
<dbReference type="InterPro" id="IPR029052">
    <property type="entry name" value="Metallo-depent_PP-like"/>
</dbReference>